<gene>
    <name evidence="1" type="ORF">CC1G_11947</name>
</gene>
<evidence type="ECO:0000313" key="2">
    <source>
        <dbReference type="Proteomes" id="UP000001861"/>
    </source>
</evidence>
<dbReference type="Proteomes" id="UP000001861">
    <property type="component" value="Unassembled WGS sequence"/>
</dbReference>
<organism evidence="1 2">
    <name type="scientific">Coprinopsis cinerea (strain Okayama-7 / 130 / ATCC MYA-4618 / FGSC 9003)</name>
    <name type="common">Inky cap fungus</name>
    <name type="synonym">Hormographiella aspergillata</name>
    <dbReference type="NCBI Taxonomy" id="240176"/>
    <lineage>
        <taxon>Eukaryota</taxon>
        <taxon>Fungi</taxon>
        <taxon>Dikarya</taxon>
        <taxon>Basidiomycota</taxon>
        <taxon>Agaricomycotina</taxon>
        <taxon>Agaricomycetes</taxon>
        <taxon>Agaricomycetidae</taxon>
        <taxon>Agaricales</taxon>
        <taxon>Agaricineae</taxon>
        <taxon>Psathyrellaceae</taxon>
        <taxon>Coprinopsis</taxon>
    </lineage>
</organism>
<reference evidence="1 2" key="1">
    <citation type="journal article" date="2010" name="Proc. Natl. Acad. Sci. U.S.A.">
        <title>Insights into evolution of multicellular fungi from the assembled chromosomes of the mushroom Coprinopsis cinerea (Coprinus cinereus).</title>
        <authorList>
            <person name="Stajich J.E."/>
            <person name="Wilke S.K."/>
            <person name="Ahren D."/>
            <person name="Au C.H."/>
            <person name="Birren B.W."/>
            <person name="Borodovsky M."/>
            <person name="Burns C."/>
            <person name="Canback B."/>
            <person name="Casselton L.A."/>
            <person name="Cheng C.K."/>
            <person name="Deng J."/>
            <person name="Dietrich F.S."/>
            <person name="Fargo D.C."/>
            <person name="Farman M.L."/>
            <person name="Gathman A.C."/>
            <person name="Goldberg J."/>
            <person name="Guigo R."/>
            <person name="Hoegger P.J."/>
            <person name="Hooker J.B."/>
            <person name="Huggins A."/>
            <person name="James T.Y."/>
            <person name="Kamada T."/>
            <person name="Kilaru S."/>
            <person name="Kodira C."/>
            <person name="Kues U."/>
            <person name="Kupfer D."/>
            <person name="Kwan H.S."/>
            <person name="Lomsadze A."/>
            <person name="Li W."/>
            <person name="Lilly W.W."/>
            <person name="Ma L.J."/>
            <person name="Mackey A.J."/>
            <person name="Manning G."/>
            <person name="Martin F."/>
            <person name="Muraguchi H."/>
            <person name="Natvig D.O."/>
            <person name="Palmerini H."/>
            <person name="Ramesh M.A."/>
            <person name="Rehmeyer C.J."/>
            <person name="Roe B.A."/>
            <person name="Shenoy N."/>
            <person name="Stanke M."/>
            <person name="Ter-Hovhannisyan V."/>
            <person name="Tunlid A."/>
            <person name="Velagapudi R."/>
            <person name="Vision T.J."/>
            <person name="Zeng Q."/>
            <person name="Zolan M.E."/>
            <person name="Pukkila P.J."/>
        </authorList>
    </citation>
    <scope>NUCLEOTIDE SEQUENCE [LARGE SCALE GENOMIC DNA]</scope>
    <source>
        <strain evidence="2">Okayama-7 / 130 / ATCC MYA-4618 / FGSC 9003</strain>
    </source>
</reference>
<evidence type="ECO:0000313" key="1">
    <source>
        <dbReference type="EMBL" id="EAU80397.1"/>
    </source>
</evidence>
<dbReference type="KEGG" id="cci:CC1G_11947"/>
<dbReference type="GeneID" id="6018085"/>
<name>A8PHH7_COPC7</name>
<dbReference type="RefSeq" id="XP_001841404.1">
    <property type="nucleotide sequence ID" value="XM_001841352.1"/>
</dbReference>
<comment type="caution">
    <text evidence="1">The sequence shown here is derived from an EMBL/GenBank/DDBJ whole genome shotgun (WGS) entry which is preliminary data.</text>
</comment>
<keyword evidence="2" id="KW-1185">Reference proteome</keyword>
<dbReference type="EMBL" id="AACS02000006">
    <property type="protein sequence ID" value="EAU80397.1"/>
    <property type="molecule type" value="Genomic_DNA"/>
</dbReference>
<dbReference type="InParanoid" id="A8PHH7"/>
<accession>A8PHH7</accession>
<protein>
    <submittedName>
        <fullName evidence="1">Uncharacterized protein</fullName>
    </submittedName>
</protein>
<dbReference type="AlphaFoldDB" id="A8PHH7"/>
<sequence>MLESAAIKLMELRAKSRDTWHRELQRLREELGAEIDNIPVHIPAMEAVEEAKKQHQRRKASINTLCDDLIELTNCLKREVSEIQAEEGNGYTADQPITSVTYGSLSRRSY</sequence>
<proteinExistence type="predicted"/>
<dbReference type="VEuPathDB" id="FungiDB:CC1G_11947"/>